<dbReference type="EMBL" id="BAAASZ010000035">
    <property type="protein sequence ID" value="GAA2460319.1"/>
    <property type="molecule type" value="Genomic_DNA"/>
</dbReference>
<evidence type="ECO:0000259" key="1">
    <source>
        <dbReference type="Pfam" id="PF13340"/>
    </source>
</evidence>
<evidence type="ECO:0000313" key="3">
    <source>
        <dbReference type="Proteomes" id="UP001501638"/>
    </source>
</evidence>
<name>A0ABN3KL25_9ACTN</name>
<dbReference type="Proteomes" id="UP001501638">
    <property type="component" value="Unassembled WGS sequence"/>
</dbReference>
<dbReference type="PANTHER" id="PTHR46637">
    <property type="entry name" value="TIS1421-TRANSPOSASE PROTEIN A"/>
    <property type="match status" value="1"/>
</dbReference>
<gene>
    <name evidence="2" type="ORF">GCM10010405_50810</name>
</gene>
<protein>
    <recommendedName>
        <fullName evidence="1">Insertion element IS402-like domain-containing protein</fullName>
    </recommendedName>
</protein>
<feature type="domain" description="Insertion element IS402-like" evidence="1">
    <location>
        <begin position="2"/>
        <end position="61"/>
    </location>
</feature>
<comment type="caution">
    <text evidence="2">The sequence shown here is derived from an EMBL/GenBank/DDBJ whole genome shotgun (WGS) entry which is preliminary data.</text>
</comment>
<dbReference type="InterPro" id="IPR052909">
    <property type="entry name" value="Transposase_6_like"/>
</dbReference>
<dbReference type="PANTHER" id="PTHR46637:SF1">
    <property type="entry name" value="BLL5188 PROTEIN"/>
    <property type="match status" value="1"/>
</dbReference>
<dbReference type="Pfam" id="PF13340">
    <property type="entry name" value="DUF4096"/>
    <property type="match status" value="1"/>
</dbReference>
<evidence type="ECO:0000313" key="2">
    <source>
        <dbReference type="EMBL" id="GAA2460319.1"/>
    </source>
</evidence>
<dbReference type="InterPro" id="IPR025161">
    <property type="entry name" value="IS402-like_dom"/>
</dbReference>
<accession>A0ABN3KL25</accession>
<reference evidence="2 3" key="1">
    <citation type="journal article" date="2019" name="Int. J. Syst. Evol. Microbiol.">
        <title>The Global Catalogue of Microorganisms (GCM) 10K type strain sequencing project: providing services to taxonomists for standard genome sequencing and annotation.</title>
        <authorList>
            <consortium name="The Broad Institute Genomics Platform"/>
            <consortium name="The Broad Institute Genome Sequencing Center for Infectious Disease"/>
            <person name="Wu L."/>
            <person name="Ma J."/>
        </authorList>
    </citation>
    <scope>NUCLEOTIDE SEQUENCE [LARGE SCALE GENOMIC DNA]</scope>
    <source>
        <strain evidence="2 3">JCM 6305</strain>
    </source>
</reference>
<organism evidence="2 3">
    <name type="scientific">Streptomyces macrosporus</name>
    <dbReference type="NCBI Taxonomy" id="44032"/>
    <lineage>
        <taxon>Bacteria</taxon>
        <taxon>Bacillati</taxon>
        <taxon>Actinomycetota</taxon>
        <taxon>Actinomycetes</taxon>
        <taxon>Kitasatosporales</taxon>
        <taxon>Streptomycetaceae</taxon>
        <taxon>Streptomyces</taxon>
    </lineage>
</organism>
<proteinExistence type="predicted"/>
<sequence>MLEPLLPPARRMGRRSRDRRQVFNTIWWRARTGSPWRDIPEGYGPWETAYSLFRRRRIDGTRLRALKELQITMDAEDFIVWEVSVDSTVCRAHRHAAGRGKGG</sequence>
<keyword evidence="3" id="KW-1185">Reference proteome</keyword>